<dbReference type="SUPFAM" id="SSF82784">
    <property type="entry name" value="OsmC-like"/>
    <property type="match status" value="1"/>
</dbReference>
<dbReference type="Gene3D" id="3.30.300.20">
    <property type="match status" value="1"/>
</dbReference>
<evidence type="ECO:0000313" key="2">
    <source>
        <dbReference type="EMBL" id="QNB48246.1"/>
    </source>
</evidence>
<dbReference type="InterPro" id="IPR036102">
    <property type="entry name" value="OsmC/Ohrsf"/>
</dbReference>
<dbReference type="EMBL" id="CP045798">
    <property type="protein sequence ID" value="QNB48246.1"/>
    <property type="molecule type" value="Genomic_DNA"/>
</dbReference>
<evidence type="ECO:0000256" key="1">
    <source>
        <dbReference type="SAM" id="MobiDB-lite"/>
    </source>
</evidence>
<gene>
    <name evidence="2" type="ORF">BR63_01415</name>
</gene>
<reference evidence="2 3" key="1">
    <citation type="journal article" date="2019" name="Front. Microbiol.">
        <title>Thermoanaerosceptrum fracticalcis gen. nov. sp. nov., a Novel Fumarate-Fermenting Microorganism From a Deep Fractured Carbonate Aquifer of the US Great Basin.</title>
        <authorList>
            <person name="Hamilton-Brehm S.D."/>
            <person name="Stewart L.E."/>
            <person name="Zavarin M."/>
            <person name="Caldwell M."/>
            <person name="Lawson P.A."/>
            <person name="Onstott T.C."/>
            <person name="Grzymski J."/>
            <person name="Neveux I."/>
            <person name="Lollar B.S."/>
            <person name="Russell C.E."/>
            <person name="Moser D.P."/>
        </authorList>
    </citation>
    <scope>NUCLEOTIDE SEQUENCE [LARGE SCALE GENOMIC DNA]</scope>
    <source>
        <strain evidence="2 3">DRI-13</strain>
    </source>
</reference>
<dbReference type="KEGG" id="tfr:BR63_01415"/>
<evidence type="ECO:0000313" key="3">
    <source>
        <dbReference type="Proteomes" id="UP000515847"/>
    </source>
</evidence>
<name>A0A7G6E842_THEFR</name>
<keyword evidence="3" id="KW-1185">Reference proteome</keyword>
<dbReference type="InterPro" id="IPR015946">
    <property type="entry name" value="KH_dom-like_a/b"/>
</dbReference>
<protein>
    <submittedName>
        <fullName evidence="2">OsmC family peroxiredoxin</fullName>
    </submittedName>
</protein>
<feature type="region of interest" description="Disordered" evidence="1">
    <location>
        <begin position="1"/>
        <end position="29"/>
    </location>
</feature>
<organism evidence="2 3">
    <name type="scientific">Thermanaerosceptrum fracticalcis</name>
    <dbReference type="NCBI Taxonomy" id="1712410"/>
    <lineage>
        <taxon>Bacteria</taxon>
        <taxon>Bacillati</taxon>
        <taxon>Bacillota</taxon>
        <taxon>Clostridia</taxon>
        <taxon>Eubacteriales</taxon>
        <taxon>Peptococcaceae</taxon>
        <taxon>Thermanaerosceptrum</taxon>
    </lineage>
</organism>
<dbReference type="Pfam" id="PF02566">
    <property type="entry name" value="OsmC"/>
    <property type="match status" value="1"/>
</dbReference>
<dbReference type="OrthoDB" id="9804010at2"/>
<proteinExistence type="predicted"/>
<dbReference type="PANTHER" id="PTHR34352">
    <property type="entry name" value="PROTEIN YHFA"/>
    <property type="match status" value="1"/>
</dbReference>
<dbReference type="Proteomes" id="UP000515847">
    <property type="component" value="Chromosome"/>
</dbReference>
<sequence>MAFQGTTPEGHKITMDASPDHGGENQGPRPTELILQAVAGCSGIDIVDILTKMRLKLTTLEMEVSGERASESPRYFTKVNVHYRLAGEGLTPEKVERAISLSLEKYCSVSNSLRSEITWSYTIN</sequence>
<dbReference type="AlphaFoldDB" id="A0A7G6E842"/>
<feature type="compositionally biased region" description="Basic and acidic residues" evidence="1">
    <location>
        <begin position="9"/>
        <end position="23"/>
    </location>
</feature>
<accession>A0A7G6E842</accession>
<dbReference type="PANTHER" id="PTHR34352:SF1">
    <property type="entry name" value="PROTEIN YHFA"/>
    <property type="match status" value="1"/>
</dbReference>
<dbReference type="InterPro" id="IPR003718">
    <property type="entry name" value="OsmC/Ohr_fam"/>
</dbReference>